<dbReference type="OrthoDB" id="9778998at2"/>
<feature type="region of interest" description="Disordered" evidence="1">
    <location>
        <begin position="69"/>
        <end position="103"/>
    </location>
</feature>
<dbReference type="AlphaFoldDB" id="A0A4Q7JBM0"/>
<keyword evidence="3" id="KW-1185">Reference proteome</keyword>
<protein>
    <submittedName>
        <fullName evidence="2">Benzoate transporter</fullName>
    </submittedName>
</protein>
<evidence type="ECO:0000313" key="2">
    <source>
        <dbReference type="EMBL" id="RZQ64689.1"/>
    </source>
</evidence>
<gene>
    <name evidence="2" type="ORF">EWH70_07290</name>
</gene>
<comment type="caution">
    <text evidence="2">The sequence shown here is derived from an EMBL/GenBank/DDBJ whole genome shotgun (WGS) entry which is preliminary data.</text>
</comment>
<proteinExistence type="predicted"/>
<accession>A0A4Q7JBM0</accession>
<dbReference type="InterPro" id="IPR019198">
    <property type="entry name" value="Beta_propeller_containing"/>
</dbReference>
<evidence type="ECO:0000256" key="1">
    <source>
        <dbReference type="SAM" id="MobiDB-lite"/>
    </source>
</evidence>
<evidence type="ECO:0000313" key="3">
    <source>
        <dbReference type="Proteomes" id="UP000292003"/>
    </source>
</evidence>
<sequence>MRPRLWLGLGVATTLVAGIAVVALGDRETTVPPEVTASPALAAFDSCPAALEGFRSAARNKTYWFGEQAVPDRGSGDARAAAPEAQEHSGTNNHEAGVQEGDLVKTDGRRVVTLSGSRLRVVDVASKTVTATVDLPGGSAAGELLLAGDRALILGAPGEAVMRPPNARWDRPAGTEIVLVDLTGSGRVIGTLEVDGAYVAGRQTGNLARVVVRSTPQVPARTPDTAPIEDWLPRYRLDTGGRVSEGSLVDCTRISHPDGYTASSMLTVLTFDLLGEIGRGDPVSIVADGNDVYATETSLYVAEQSASRVDRGNSFGDTGIHQFDISQPGPPKHVASGRVDGLLLNQYAMSEHAGHLRVATTLSGERGDSESAVTVLARRDNRLDTVGRVDGLGRGERIHGVRFVGPVGYVVTFRQTDPLYTVDLSDPARPRATGELKITGYSAYLHDVGNNRLIGVGQEADTSGRRLGTQVSLFDVADPAAPRRLAQHHVPDSGTEVESDPHAFLFWPKDNLVVVPLSSTSATETTGGAMVLRLGDGGFTELGVVRHDSAEVRRSLVIGSELWTVSEAGAMVSALSGLTRQAWIPLR</sequence>
<dbReference type="Proteomes" id="UP000292003">
    <property type="component" value="Unassembled WGS sequence"/>
</dbReference>
<dbReference type="Pfam" id="PF09826">
    <property type="entry name" value="Beta_propel"/>
    <property type="match status" value="1"/>
</dbReference>
<dbReference type="RefSeq" id="WP_130474488.1">
    <property type="nucleotide sequence ID" value="NZ_SFCC01000003.1"/>
</dbReference>
<reference evidence="2 3" key="1">
    <citation type="submission" date="2019-02" db="EMBL/GenBank/DDBJ databases">
        <title>Draft genome sequence of Amycolatopsis sp. 8-3EHSu isolated from roots of Suaeda maritima.</title>
        <authorList>
            <person name="Duangmal K."/>
            <person name="Chantavorakit T."/>
        </authorList>
    </citation>
    <scope>NUCLEOTIDE SEQUENCE [LARGE SCALE GENOMIC DNA]</scope>
    <source>
        <strain evidence="2 3">8-3EHSu</strain>
    </source>
</reference>
<name>A0A4Q7JBM0_9PSEU</name>
<dbReference type="EMBL" id="SFCC01000003">
    <property type="protein sequence ID" value="RZQ64689.1"/>
    <property type="molecule type" value="Genomic_DNA"/>
</dbReference>
<organism evidence="2 3">
    <name type="scientific">Amycolatopsis suaedae</name>
    <dbReference type="NCBI Taxonomy" id="2510978"/>
    <lineage>
        <taxon>Bacteria</taxon>
        <taxon>Bacillati</taxon>
        <taxon>Actinomycetota</taxon>
        <taxon>Actinomycetes</taxon>
        <taxon>Pseudonocardiales</taxon>
        <taxon>Pseudonocardiaceae</taxon>
        <taxon>Amycolatopsis</taxon>
    </lineage>
</organism>